<keyword evidence="1" id="KW-0547">Nucleotide-binding</keyword>
<keyword evidence="1" id="KW-0067">ATP-binding</keyword>
<evidence type="ECO:0000313" key="2">
    <source>
        <dbReference type="EnsemblMetazoa" id="ASIC006523-PA"/>
    </source>
</evidence>
<organism evidence="1">
    <name type="scientific">Anopheles sinensis</name>
    <name type="common">Mosquito</name>
    <dbReference type="NCBI Taxonomy" id="74873"/>
    <lineage>
        <taxon>Eukaryota</taxon>
        <taxon>Metazoa</taxon>
        <taxon>Ecdysozoa</taxon>
        <taxon>Arthropoda</taxon>
        <taxon>Hexapoda</taxon>
        <taxon>Insecta</taxon>
        <taxon>Pterygota</taxon>
        <taxon>Neoptera</taxon>
        <taxon>Endopterygota</taxon>
        <taxon>Diptera</taxon>
        <taxon>Nematocera</taxon>
        <taxon>Culicoidea</taxon>
        <taxon>Culicidae</taxon>
        <taxon>Anophelinae</taxon>
        <taxon>Anopheles</taxon>
    </lineage>
</organism>
<dbReference type="EMBL" id="KE524975">
    <property type="protein sequence ID" value="KFB39185.1"/>
    <property type="molecule type" value="Genomic_DNA"/>
</dbReference>
<dbReference type="AlphaFoldDB" id="A0A084VMJ1"/>
<dbReference type="Proteomes" id="UP000030765">
    <property type="component" value="Unassembled WGS sequence"/>
</dbReference>
<reference evidence="1 3" key="1">
    <citation type="journal article" date="2014" name="BMC Genomics">
        <title>Genome sequence of Anopheles sinensis provides insight into genetics basis of mosquito competence for malaria parasites.</title>
        <authorList>
            <person name="Zhou D."/>
            <person name="Zhang D."/>
            <person name="Ding G."/>
            <person name="Shi L."/>
            <person name="Hou Q."/>
            <person name="Ye Y."/>
            <person name="Xu Y."/>
            <person name="Zhou H."/>
            <person name="Xiong C."/>
            <person name="Li S."/>
            <person name="Yu J."/>
            <person name="Hong S."/>
            <person name="Yu X."/>
            <person name="Zou P."/>
            <person name="Chen C."/>
            <person name="Chang X."/>
            <person name="Wang W."/>
            <person name="Lv Y."/>
            <person name="Sun Y."/>
            <person name="Ma L."/>
            <person name="Shen B."/>
            <person name="Zhu C."/>
        </authorList>
    </citation>
    <scope>NUCLEOTIDE SEQUENCE [LARGE SCALE GENOMIC DNA]</scope>
</reference>
<reference evidence="2" key="2">
    <citation type="submission" date="2020-05" db="UniProtKB">
        <authorList>
            <consortium name="EnsemblMetazoa"/>
        </authorList>
    </citation>
    <scope>IDENTIFICATION</scope>
</reference>
<dbReference type="GO" id="GO:0004386">
    <property type="term" value="F:helicase activity"/>
    <property type="evidence" value="ECO:0007669"/>
    <property type="project" value="UniProtKB-KW"/>
</dbReference>
<evidence type="ECO:0000313" key="1">
    <source>
        <dbReference type="EMBL" id="KFB39185.1"/>
    </source>
</evidence>
<gene>
    <name evidence="1" type="ORF">ZHAS_00006523</name>
</gene>
<keyword evidence="1" id="KW-0347">Helicase</keyword>
<keyword evidence="3" id="KW-1185">Reference proteome</keyword>
<dbReference type="EnsemblMetazoa" id="ASIC006523-RA">
    <property type="protein sequence ID" value="ASIC006523-PA"/>
    <property type="gene ID" value="ASIC006523"/>
</dbReference>
<dbReference type="VEuPathDB" id="VectorBase:ASIC006523"/>
<name>A0A084VMJ1_ANOSI</name>
<evidence type="ECO:0000313" key="3">
    <source>
        <dbReference type="Proteomes" id="UP000030765"/>
    </source>
</evidence>
<sequence>MQKKSNECTKCALVLSSVPLATALAARMLRISISLSGLTHLAEENQKRTEFGGGSASRNPSMDVLFTVSTTNKSLTTFTTRGRSV</sequence>
<dbReference type="EMBL" id="ATLV01014596">
    <property type="status" value="NOT_ANNOTATED_CDS"/>
    <property type="molecule type" value="Genomic_DNA"/>
</dbReference>
<accession>A0A084VMJ1</accession>
<protein>
    <submittedName>
        <fullName evidence="1 2">Putative ATP-dependent RNA helicase TDRD9</fullName>
    </submittedName>
</protein>
<proteinExistence type="predicted"/>
<keyword evidence="1" id="KW-0378">Hydrolase</keyword>